<accession>A0A2G6KK73</accession>
<feature type="transmembrane region" description="Helical" evidence="1">
    <location>
        <begin position="20"/>
        <end position="41"/>
    </location>
</feature>
<dbReference type="Proteomes" id="UP000230821">
    <property type="component" value="Unassembled WGS sequence"/>
</dbReference>
<keyword evidence="1" id="KW-0812">Transmembrane</keyword>
<keyword evidence="1" id="KW-1133">Transmembrane helix</keyword>
<organism evidence="2 3">
    <name type="scientific">candidate division KSB3 bacterium</name>
    <dbReference type="NCBI Taxonomy" id="2044937"/>
    <lineage>
        <taxon>Bacteria</taxon>
        <taxon>candidate division KSB3</taxon>
    </lineage>
</organism>
<feature type="transmembrane region" description="Helical" evidence="1">
    <location>
        <begin position="89"/>
        <end position="118"/>
    </location>
</feature>
<protein>
    <submittedName>
        <fullName evidence="2">Uncharacterized protein</fullName>
    </submittedName>
</protein>
<sequence length="123" mass="13311">MPESNKNSVLHYPKQAGRSLRLAGLLFPVWGVSWMAAWGAIRHFTMDGPIVSILLVRNAFGFVLAVSPIVSGFRGLAELKKHPGYSTGFLRAILGISIGIGFAIAEIVTCFLIVSLMLQLSLL</sequence>
<name>A0A2G6KK73_9BACT</name>
<dbReference type="EMBL" id="PDSK01000026">
    <property type="protein sequence ID" value="PIE36068.1"/>
    <property type="molecule type" value="Genomic_DNA"/>
</dbReference>
<evidence type="ECO:0000313" key="2">
    <source>
        <dbReference type="EMBL" id="PIE36068.1"/>
    </source>
</evidence>
<gene>
    <name evidence="2" type="ORF">CSA56_01610</name>
</gene>
<dbReference type="AlphaFoldDB" id="A0A2G6KK73"/>
<evidence type="ECO:0000256" key="1">
    <source>
        <dbReference type="SAM" id="Phobius"/>
    </source>
</evidence>
<reference evidence="2 3" key="1">
    <citation type="submission" date="2017-10" db="EMBL/GenBank/DDBJ databases">
        <title>Novel microbial diversity and functional potential in the marine mammal oral microbiome.</title>
        <authorList>
            <person name="Dudek N.K."/>
            <person name="Sun C.L."/>
            <person name="Burstein D."/>
            <person name="Kantor R.S."/>
            <person name="Aliaga Goltsman D.S."/>
            <person name="Bik E.M."/>
            <person name="Thomas B.C."/>
            <person name="Banfield J.F."/>
            <person name="Relman D.A."/>
        </authorList>
    </citation>
    <scope>NUCLEOTIDE SEQUENCE [LARGE SCALE GENOMIC DNA]</scope>
    <source>
        <strain evidence="2">DOLJORAL78_47_16</strain>
    </source>
</reference>
<feature type="transmembrane region" description="Helical" evidence="1">
    <location>
        <begin position="53"/>
        <end position="77"/>
    </location>
</feature>
<evidence type="ECO:0000313" key="3">
    <source>
        <dbReference type="Proteomes" id="UP000230821"/>
    </source>
</evidence>
<proteinExistence type="predicted"/>
<keyword evidence="1" id="KW-0472">Membrane</keyword>
<comment type="caution">
    <text evidence="2">The sequence shown here is derived from an EMBL/GenBank/DDBJ whole genome shotgun (WGS) entry which is preliminary data.</text>
</comment>